<dbReference type="PANTHER" id="PTHR42847:SF4">
    <property type="entry name" value="ALKANESULFONATE MONOOXYGENASE-RELATED"/>
    <property type="match status" value="1"/>
</dbReference>
<keyword evidence="2" id="KW-0288">FMN</keyword>
<dbReference type="SUPFAM" id="SSF51679">
    <property type="entry name" value="Bacterial luciferase-like"/>
    <property type="match status" value="1"/>
</dbReference>
<dbReference type="Pfam" id="PF00296">
    <property type="entry name" value="Bac_luciferase"/>
    <property type="match status" value="1"/>
</dbReference>
<evidence type="ECO:0000256" key="2">
    <source>
        <dbReference type="ARBA" id="ARBA00022643"/>
    </source>
</evidence>
<accession>A0ABP7AWL7</accession>
<dbReference type="RefSeq" id="WP_344809870.1">
    <property type="nucleotide sequence ID" value="NZ_BAABAB010000051.1"/>
</dbReference>
<dbReference type="Gene3D" id="3.40.50.300">
    <property type="entry name" value="P-loop containing nucleotide triphosphate hydrolases"/>
    <property type="match status" value="1"/>
</dbReference>
<dbReference type="SUPFAM" id="SSF52540">
    <property type="entry name" value="P-loop containing nucleoside triphosphate hydrolases"/>
    <property type="match status" value="1"/>
</dbReference>
<dbReference type="InterPro" id="IPR027417">
    <property type="entry name" value="P-loop_NTPase"/>
</dbReference>
<name>A0ABP7AWL7_9ACTN</name>
<keyword evidence="3" id="KW-0560">Oxidoreductase</keyword>
<evidence type="ECO:0000256" key="4">
    <source>
        <dbReference type="ARBA" id="ARBA00023033"/>
    </source>
</evidence>
<keyword evidence="7" id="KW-1185">Reference proteome</keyword>
<evidence type="ECO:0000313" key="6">
    <source>
        <dbReference type="EMBL" id="GAA3641586.1"/>
    </source>
</evidence>
<gene>
    <name evidence="6" type="ORF">GCM10022236_50350</name>
</gene>
<dbReference type="Pfam" id="PF13671">
    <property type="entry name" value="AAA_33"/>
    <property type="match status" value="1"/>
</dbReference>
<sequence>MDPLPDPALVVLVGAAGSGKSTWATRHYAAPEIVSSDALRAVVGSGPADLDASSEAFALLDQIVSGRTRRGLTTVIDTLGLDRDRRLRYLARARETGLPAVAVVFAIEDRLCRQRNSARDRPVPAPVLTTQLKAARATLDLVAEEGWDRVVVVDQGVAEVTIATPASTRPEPAAPGAGPELILQLSRFPWGEDPQGWLTAIARRADEIGLAGIALMDHLIQIPQVGRAWDPIPEPWVTLGALAGLGTRLRLGTLVSPVTFRPAGVTAKAAATLDVLSGGRAFLGLGAGWWDREHAAFGLPFPPAGDRLDRLESTIETCRALWYSGTKAYVGERVSLPETTCYPRPAGALPIIVGGTGQRRTLQIAARRADGCNLPSADSERLDQLLSVLRRHCAEVGRDPATLSVTVLDLPVVGVDRADVARRVERLRGRTSAAAFAARHHAGTADTHRRRYADLADRGVSTVFLAPADLTGPDDLDRLAPLVPR</sequence>
<keyword evidence="4" id="KW-0503">Monooxygenase</keyword>
<feature type="domain" description="Luciferase-like" evidence="5">
    <location>
        <begin position="198"/>
        <end position="453"/>
    </location>
</feature>
<keyword evidence="1" id="KW-0285">Flavoprotein</keyword>
<organism evidence="6 7">
    <name type="scientific">Microlunatus ginsengisoli</name>
    <dbReference type="NCBI Taxonomy" id="363863"/>
    <lineage>
        <taxon>Bacteria</taxon>
        <taxon>Bacillati</taxon>
        <taxon>Actinomycetota</taxon>
        <taxon>Actinomycetes</taxon>
        <taxon>Propionibacteriales</taxon>
        <taxon>Propionibacteriaceae</taxon>
        <taxon>Microlunatus</taxon>
    </lineage>
</organism>
<dbReference type="PANTHER" id="PTHR42847">
    <property type="entry name" value="ALKANESULFONATE MONOOXYGENASE"/>
    <property type="match status" value="1"/>
</dbReference>
<comment type="caution">
    <text evidence="6">The sequence shown here is derived from an EMBL/GenBank/DDBJ whole genome shotgun (WGS) entry which is preliminary data.</text>
</comment>
<evidence type="ECO:0000259" key="5">
    <source>
        <dbReference type="Pfam" id="PF00296"/>
    </source>
</evidence>
<reference evidence="7" key="1">
    <citation type="journal article" date="2019" name="Int. J. Syst. Evol. Microbiol.">
        <title>The Global Catalogue of Microorganisms (GCM) 10K type strain sequencing project: providing services to taxonomists for standard genome sequencing and annotation.</title>
        <authorList>
            <consortium name="The Broad Institute Genomics Platform"/>
            <consortium name="The Broad Institute Genome Sequencing Center for Infectious Disease"/>
            <person name="Wu L."/>
            <person name="Ma J."/>
        </authorList>
    </citation>
    <scope>NUCLEOTIDE SEQUENCE [LARGE SCALE GENOMIC DNA]</scope>
    <source>
        <strain evidence="7">JCM 16929</strain>
    </source>
</reference>
<dbReference type="Gene3D" id="3.20.20.30">
    <property type="entry name" value="Luciferase-like domain"/>
    <property type="match status" value="1"/>
</dbReference>
<dbReference type="InterPro" id="IPR050172">
    <property type="entry name" value="SsuD_RutA_monooxygenase"/>
</dbReference>
<dbReference type="InterPro" id="IPR011251">
    <property type="entry name" value="Luciferase-like_dom"/>
</dbReference>
<dbReference type="Proteomes" id="UP001501490">
    <property type="component" value="Unassembled WGS sequence"/>
</dbReference>
<dbReference type="EMBL" id="BAABAB010000051">
    <property type="protein sequence ID" value="GAA3641586.1"/>
    <property type="molecule type" value="Genomic_DNA"/>
</dbReference>
<evidence type="ECO:0000313" key="7">
    <source>
        <dbReference type="Proteomes" id="UP001501490"/>
    </source>
</evidence>
<protein>
    <recommendedName>
        <fullName evidence="5">Luciferase-like domain-containing protein</fullName>
    </recommendedName>
</protein>
<proteinExistence type="predicted"/>
<evidence type="ECO:0000256" key="3">
    <source>
        <dbReference type="ARBA" id="ARBA00023002"/>
    </source>
</evidence>
<evidence type="ECO:0000256" key="1">
    <source>
        <dbReference type="ARBA" id="ARBA00022630"/>
    </source>
</evidence>
<dbReference type="InterPro" id="IPR036661">
    <property type="entry name" value="Luciferase-like_sf"/>
</dbReference>